<dbReference type="SUPFAM" id="SSF54665">
    <property type="entry name" value="CO dehydrogenase molybdoprotein N-domain-like"/>
    <property type="match status" value="1"/>
</dbReference>
<dbReference type="PIRSF" id="PIRSF036389">
    <property type="entry name" value="IOR_B"/>
    <property type="match status" value="1"/>
</dbReference>
<comment type="caution">
    <text evidence="3">The sequence shown here is derived from an EMBL/GenBank/DDBJ whole genome shotgun (WGS) entry which is preliminary data.</text>
</comment>
<dbReference type="Proteomes" id="UP001597012">
    <property type="component" value="Unassembled WGS sequence"/>
</dbReference>
<proteinExistence type="predicted"/>
<dbReference type="SMART" id="SM01008">
    <property type="entry name" value="Ald_Xan_dh_C"/>
    <property type="match status" value="1"/>
</dbReference>
<gene>
    <name evidence="3" type="ORF">ACFQZJ_14115</name>
</gene>
<evidence type="ECO:0000313" key="3">
    <source>
        <dbReference type="EMBL" id="MFD0798604.1"/>
    </source>
</evidence>
<dbReference type="PANTHER" id="PTHR47495">
    <property type="entry name" value="ALDEHYDE DEHYDROGENASE"/>
    <property type="match status" value="1"/>
</dbReference>
<dbReference type="Gene3D" id="3.90.1170.50">
    <property type="entry name" value="Aldehyde oxidase/xanthine dehydrogenase, a/b hammerhead"/>
    <property type="match status" value="1"/>
</dbReference>
<dbReference type="Pfam" id="PF20256">
    <property type="entry name" value="MoCoBD_2"/>
    <property type="match status" value="1"/>
</dbReference>
<dbReference type="InterPro" id="IPR037165">
    <property type="entry name" value="AldOxase/xan_DH_Mopterin-bd_sf"/>
</dbReference>
<keyword evidence="1" id="KW-0175">Coiled coil</keyword>
<reference evidence="4" key="1">
    <citation type="journal article" date="2019" name="Int. J. Syst. Evol. Microbiol.">
        <title>The Global Catalogue of Microorganisms (GCM) 10K type strain sequencing project: providing services to taxonomists for standard genome sequencing and annotation.</title>
        <authorList>
            <consortium name="The Broad Institute Genomics Platform"/>
            <consortium name="The Broad Institute Genome Sequencing Center for Infectious Disease"/>
            <person name="Wu L."/>
            <person name="Ma J."/>
        </authorList>
    </citation>
    <scope>NUCLEOTIDE SEQUENCE [LARGE SCALE GENOMIC DNA]</scope>
    <source>
        <strain evidence="4">CCUG 61948</strain>
    </source>
</reference>
<dbReference type="InterPro" id="IPR000674">
    <property type="entry name" value="Ald_Oxase/Xan_DH_a/b"/>
</dbReference>
<dbReference type="EMBL" id="JBHTHY010000012">
    <property type="protein sequence ID" value="MFD0798604.1"/>
    <property type="molecule type" value="Genomic_DNA"/>
</dbReference>
<dbReference type="InterPro" id="IPR052516">
    <property type="entry name" value="N-heterocyclic_Hydroxylase"/>
</dbReference>
<dbReference type="RefSeq" id="WP_379935439.1">
    <property type="nucleotide sequence ID" value="NZ_JBHTHY010000012.1"/>
</dbReference>
<protein>
    <submittedName>
        <fullName evidence="3">Molybdopterin cofactor-binding domain-containing protein</fullName>
    </submittedName>
</protein>
<evidence type="ECO:0000313" key="4">
    <source>
        <dbReference type="Proteomes" id="UP001597012"/>
    </source>
</evidence>
<dbReference type="InterPro" id="IPR008274">
    <property type="entry name" value="AldOxase/xan_DH_MoCoBD1"/>
</dbReference>
<evidence type="ECO:0000256" key="1">
    <source>
        <dbReference type="SAM" id="Coils"/>
    </source>
</evidence>
<dbReference type="InterPro" id="IPR012368">
    <property type="entry name" value="OxRdtase_Mopterin-bd_su_IorB"/>
</dbReference>
<dbReference type="Gene3D" id="3.30.365.10">
    <property type="entry name" value="Aldehyde oxidase/xanthine dehydrogenase, molybdopterin binding domain"/>
    <property type="match status" value="4"/>
</dbReference>
<organism evidence="3 4">
    <name type="scientific">Maribacter chungangensis</name>
    <dbReference type="NCBI Taxonomy" id="1069117"/>
    <lineage>
        <taxon>Bacteria</taxon>
        <taxon>Pseudomonadati</taxon>
        <taxon>Bacteroidota</taxon>
        <taxon>Flavobacteriia</taxon>
        <taxon>Flavobacteriales</taxon>
        <taxon>Flavobacteriaceae</taxon>
        <taxon>Maribacter</taxon>
    </lineage>
</organism>
<dbReference type="SUPFAM" id="SSF56003">
    <property type="entry name" value="Molybdenum cofactor-binding domain"/>
    <property type="match status" value="2"/>
</dbReference>
<keyword evidence="4" id="KW-1185">Reference proteome</keyword>
<dbReference type="Pfam" id="PF02738">
    <property type="entry name" value="MoCoBD_1"/>
    <property type="match status" value="1"/>
</dbReference>
<dbReference type="PANTHER" id="PTHR47495:SF1">
    <property type="entry name" value="BLL3820 PROTEIN"/>
    <property type="match status" value="1"/>
</dbReference>
<feature type="coiled-coil region" evidence="1">
    <location>
        <begin position="175"/>
        <end position="202"/>
    </location>
</feature>
<accession>A0ABW3B7C9</accession>
<sequence length="756" mass="82836">MATGIATKFSRRSFLRTSSLAGGGMLIGFNLFTACKDTVKMPADISQLNYNDFNAFIKISDEGMVTLFSPNPEIGQGVKTSMPMLIAEELDVPWEHVNVVQGVLDTKNYQRQVAGGSQSIRFGWTPLRETGALAKQMLINAAAARWGVQASECTASQGVITNAKGETLGYGDVVNDAAKLEAERAAQVAANAENTDAEVEKEEIILKDPKDFKIIGQDIGNVDIDEIITGKPLYGMDYKAEGMVYASVVRPPSFGQQLESFDDAEAKAVPGVLDVIRIGDKGWSLLTKEQRNWTVKLGETDKVVVIAKNTWAAMQGKKAIKATWGEGTPLESTANHDKELLALLNATEFNTLRKDGDVEKAFKQADKIIERTYESPFLPHSCMEPMNFFADVTDSKIHLVGPIQTPESSAEAVAEMLGRDLDEVHCEMTRMGGGFGRRLYSDFVLEAAEISDAIRKPVKMVSSREDDMTTGVYRPAIKYRIKASIKDGQLTGYQLKEAAVGGNMYGLIPNFFPAGALENYQVDVASFNSNITTGAWRAPYTNFLSYAEQSFLDEIAEAMEVDAVQMRLDLLQKVKGTTDERIQYSAERMEDVINLVVEKSGYRTPKPGVFQGFSAYYCHNTHVAEVADVVMENNQPVVKKVTVAVDCGIVVNRLGALNQIEGGVVDGVGHAMYSNFSFENGAPKSKNYDAYRLIRMREAPEVETHFVENTLSPTGLGEPTLPPAGAAVSNALRKATGKRIYRQPFINDLMDTEIIG</sequence>
<name>A0ABW3B7C9_9FLAO</name>
<dbReference type="InterPro" id="IPR046867">
    <property type="entry name" value="AldOxase/xan_DH_MoCoBD2"/>
</dbReference>
<evidence type="ECO:0000259" key="2">
    <source>
        <dbReference type="SMART" id="SM01008"/>
    </source>
</evidence>
<dbReference type="InterPro" id="IPR036856">
    <property type="entry name" value="Ald_Oxase/Xan_DH_a/b_sf"/>
</dbReference>
<feature type="domain" description="Aldehyde oxidase/xanthine dehydrogenase a/b hammerhead" evidence="2">
    <location>
        <begin position="229"/>
        <end position="328"/>
    </location>
</feature>